<evidence type="ECO:0008006" key="3">
    <source>
        <dbReference type="Google" id="ProtNLM"/>
    </source>
</evidence>
<dbReference type="AlphaFoldDB" id="A0A7R9T290"/>
<reference evidence="2" key="1">
    <citation type="submission" date="2021-01" db="EMBL/GenBank/DDBJ databases">
        <authorList>
            <person name="Corre E."/>
            <person name="Pelletier E."/>
            <person name="Niang G."/>
            <person name="Scheremetjew M."/>
            <person name="Finn R."/>
            <person name="Kale V."/>
            <person name="Holt S."/>
            <person name="Cochrane G."/>
            <person name="Meng A."/>
            <person name="Brown T."/>
            <person name="Cohen L."/>
        </authorList>
    </citation>
    <scope>NUCLEOTIDE SEQUENCE</scope>
    <source>
        <strain evidence="2">Clade-A-BCC118000</strain>
    </source>
</reference>
<feature type="region of interest" description="Disordered" evidence="1">
    <location>
        <begin position="18"/>
        <end position="39"/>
    </location>
</feature>
<organism evidence="2">
    <name type="scientific">Ostreococcus sp. 'lucimarinus'</name>
    <dbReference type="NCBI Taxonomy" id="242159"/>
    <lineage>
        <taxon>Eukaryota</taxon>
        <taxon>Viridiplantae</taxon>
        <taxon>Chlorophyta</taxon>
        <taxon>Mamiellophyceae</taxon>
        <taxon>Mamiellales</taxon>
        <taxon>Bathycoccaceae</taxon>
        <taxon>Ostreococcus</taxon>
    </lineage>
</organism>
<name>A0A7R9T290_9CHLO</name>
<dbReference type="SUPFAM" id="SSF53474">
    <property type="entry name" value="alpha/beta-Hydrolases"/>
    <property type="match status" value="1"/>
</dbReference>
<accession>A0A7R9T290</accession>
<sequence length="322" mass="35511">MIVAARATARVQCAAPRARRHRSRRHRVARASSGVNDDDASDAAMYEELEKINAANNSKSASDWIGAWSKAITDPPSEAEVEKMRAAAMAAEEERLAEARSYRYVFAHDLLSGSGDSFAGKYLKDALGMIDIELETPDLVCGNAEYTVSSALEKLTAALNGGEGRKERPVRLIGSSTGALVAALYAERNRDRVDKVFLLAPTWGLANILTNFEKSYGVKFSKAFVDDASTLPEYPTVTCPAYIVHGHDDDVSPLDNSARWMQMASQWMRQEGDSDENVAERRLLEVSGLGHGVETALPMSMGRFTEFFKIPRVDLYLREREP</sequence>
<gene>
    <name evidence="2" type="ORF">OLUC0939_LOCUS3329</name>
</gene>
<evidence type="ECO:0000313" key="2">
    <source>
        <dbReference type="EMBL" id="CAD8222605.1"/>
    </source>
</evidence>
<dbReference type="InterPro" id="IPR029058">
    <property type="entry name" value="AB_hydrolase_fold"/>
</dbReference>
<proteinExistence type="predicted"/>
<evidence type="ECO:0000256" key="1">
    <source>
        <dbReference type="SAM" id="MobiDB-lite"/>
    </source>
</evidence>
<dbReference type="EMBL" id="HBDX01003861">
    <property type="protein sequence ID" value="CAD8222605.1"/>
    <property type="molecule type" value="Transcribed_RNA"/>
</dbReference>
<feature type="compositionally biased region" description="Basic residues" evidence="1">
    <location>
        <begin position="18"/>
        <end position="29"/>
    </location>
</feature>
<dbReference type="Gene3D" id="3.40.50.1820">
    <property type="entry name" value="alpha/beta hydrolase"/>
    <property type="match status" value="1"/>
</dbReference>
<protein>
    <recommendedName>
        <fullName evidence="3">Serine aminopeptidase S33 domain-containing protein</fullName>
    </recommendedName>
</protein>